<dbReference type="EMBL" id="CP053825">
    <property type="protein sequence ID" value="QKF80411.1"/>
    <property type="molecule type" value="Genomic_DNA"/>
</dbReference>
<accession>A0A7L5I344</accession>
<evidence type="ECO:0000313" key="1">
    <source>
        <dbReference type="EMBL" id="QKF80411.1"/>
    </source>
</evidence>
<keyword evidence="2" id="KW-1185">Reference proteome</keyword>
<evidence type="ECO:0000313" key="2">
    <source>
        <dbReference type="Proteomes" id="UP000509246"/>
    </source>
</evidence>
<sequence length="98" mass="10990">MRILMILLCISTFSLAYKIQGILKNINQNTISIQTHSNDNLIITILPQTQIEVYNCGVFGSNKKQAHTKDLKKGSFVKVEGNKNNSIIIAQKIILECN</sequence>
<dbReference type="AlphaFoldDB" id="A0A7L5I344"/>
<organism evidence="1 2">
    <name type="scientific">Campylobacter armoricus</name>
    <dbReference type="NCBI Taxonomy" id="2505970"/>
    <lineage>
        <taxon>Bacteria</taxon>
        <taxon>Pseudomonadati</taxon>
        <taxon>Campylobacterota</taxon>
        <taxon>Epsilonproteobacteria</taxon>
        <taxon>Campylobacterales</taxon>
        <taxon>Campylobacteraceae</taxon>
        <taxon>Campylobacter</taxon>
    </lineage>
</organism>
<gene>
    <name evidence="1" type="ORF">CARM_1531</name>
</gene>
<dbReference type="GeneID" id="56587281"/>
<dbReference type="RefSeq" id="WP_139426461.1">
    <property type="nucleotide sequence ID" value="NZ_CBCSFY010000008.1"/>
</dbReference>
<reference evidence="1 2" key="1">
    <citation type="submission" date="2020-05" db="EMBL/GenBank/DDBJ databases">
        <title>Complete genome sequencing of Campylobacter and Arcobacter type strains.</title>
        <authorList>
            <person name="Miller W.G."/>
            <person name="Yee E."/>
        </authorList>
    </citation>
    <scope>NUCLEOTIDE SEQUENCE [LARGE SCALE GENOMIC DNA]</scope>
    <source>
        <strain evidence="1 2">CCUG 73571</strain>
    </source>
</reference>
<name>A0A7L5I344_9BACT</name>
<dbReference type="KEGG" id="carm:CARM_1531"/>
<proteinExistence type="predicted"/>
<protein>
    <recommendedName>
        <fullName evidence="3">DUF5666 domain-containing protein</fullName>
    </recommendedName>
</protein>
<evidence type="ECO:0008006" key="3">
    <source>
        <dbReference type="Google" id="ProtNLM"/>
    </source>
</evidence>
<dbReference type="Proteomes" id="UP000509246">
    <property type="component" value="Chromosome"/>
</dbReference>